<comment type="caution">
    <text evidence="1">The sequence shown here is derived from an EMBL/GenBank/DDBJ whole genome shotgun (WGS) entry which is preliminary data.</text>
</comment>
<organism evidence="1 2">
    <name type="scientific">Protea cynaroides</name>
    <dbReference type="NCBI Taxonomy" id="273540"/>
    <lineage>
        <taxon>Eukaryota</taxon>
        <taxon>Viridiplantae</taxon>
        <taxon>Streptophyta</taxon>
        <taxon>Embryophyta</taxon>
        <taxon>Tracheophyta</taxon>
        <taxon>Spermatophyta</taxon>
        <taxon>Magnoliopsida</taxon>
        <taxon>Proteales</taxon>
        <taxon>Proteaceae</taxon>
        <taxon>Protea</taxon>
    </lineage>
</organism>
<dbReference type="InterPro" id="IPR036397">
    <property type="entry name" value="RNaseH_sf"/>
</dbReference>
<gene>
    <name evidence="1" type="ORF">NE237_019375</name>
</gene>
<evidence type="ECO:0000313" key="1">
    <source>
        <dbReference type="EMBL" id="KAJ4967526.1"/>
    </source>
</evidence>
<reference evidence="1" key="1">
    <citation type="journal article" date="2023" name="Plant J.">
        <title>The genome of the king protea, Protea cynaroides.</title>
        <authorList>
            <person name="Chang J."/>
            <person name="Duong T.A."/>
            <person name="Schoeman C."/>
            <person name="Ma X."/>
            <person name="Roodt D."/>
            <person name="Barker N."/>
            <person name="Li Z."/>
            <person name="Van de Peer Y."/>
            <person name="Mizrachi E."/>
        </authorList>
    </citation>
    <scope>NUCLEOTIDE SEQUENCE</scope>
    <source>
        <tissue evidence="1">Young leaves</tissue>
    </source>
</reference>
<proteinExistence type="predicted"/>
<dbReference type="GO" id="GO:0003676">
    <property type="term" value="F:nucleic acid binding"/>
    <property type="evidence" value="ECO:0007669"/>
    <property type="project" value="InterPro"/>
</dbReference>
<dbReference type="AlphaFoldDB" id="A0A9Q0KBN9"/>
<accession>A0A9Q0KBN9</accession>
<name>A0A9Q0KBN9_9MAGN</name>
<evidence type="ECO:0000313" key="2">
    <source>
        <dbReference type="Proteomes" id="UP001141806"/>
    </source>
</evidence>
<keyword evidence="2" id="KW-1185">Reference proteome</keyword>
<dbReference type="OrthoDB" id="1934939at2759"/>
<dbReference type="PANTHER" id="PTHR48475:SF1">
    <property type="entry name" value="RNASE H TYPE-1 DOMAIN-CONTAINING PROTEIN"/>
    <property type="match status" value="1"/>
</dbReference>
<dbReference type="EMBL" id="JAMYWD010000007">
    <property type="protein sequence ID" value="KAJ4967526.1"/>
    <property type="molecule type" value="Genomic_DNA"/>
</dbReference>
<sequence length="170" mass="20147">MAESNIDWADKLPYALWAYRTSIRTSTRAKPYLLVYGMEVVLPVEIEVPSLRVLMECKIPKAEWLQSRYDELNFVDDRRMKAVDNVKKYQQIMAATFNKNVRVRHLTVGDLVLKEQRAPVYDPRGMFCPNWSRLFIVKEILPRKAIRLVNMEGIELQYLTNLDQEKRYYV</sequence>
<protein>
    <submittedName>
        <fullName evidence="1">Uncharacterized protein</fullName>
    </submittedName>
</protein>
<dbReference type="PANTHER" id="PTHR48475">
    <property type="entry name" value="RIBONUCLEASE H"/>
    <property type="match status" value="1"/>
</dbReference>
<dbReference type="Gene3D" id="3.30.420.10">
    <property type="entry name" value="Ribonuclease H-like superfamily/Ribonuclease H"/>
    <property type="match status" value="1"/>
</dbReference>
<dbReference type="Proteomes" id="UP001141806">
    <property type="component" value="Unassembled WGS sequence"/>
</dbReference>